<organism evidence="3 4">
    <name type="scientific">Glossina brevipalpis</name>
    <dbReference type="NCBI Taxonomy" id="37001"/>
    <lineage>
        <taxon>Eukaryota</taxon>
        <taxon>Metazoa</taxon>
        <taxon>Ecdysozoa</taxon>
        <taxon>Arthropoda</taxon>
        <taxon>Hexapoda</taxon>
        <taxon>Insecta</taxon>
        <taxon>Pterygota</taxon>
        <taxon>Neoptera</taxon>
        <taxon>Endopterygota</taxon>
        <taxon>Diptera</taxon>
        <taxon>Brachycera</taxon>
        <taxon>Muscomorpha</taxon>
        <taxon>Hippoboscoidea</taxon>
        <taxon>Glossinidae</taxon>
        <taxon>Glossina</taxon>
    </lineage>
</organism>
<name>A0A1A9WBJ1_9MUSC</name>
<keyword evidence="1" id="KW-0175">Coiled coil</keyword>
<reference evidence="3" key="2">
    <citation type="submission" date="2020-05" db="UniProtKB">
        <authorList>
            <consortium name="EnsemblMetazoa"/>
        </authorList>
    </citation>
    <scope>IDENTIFICATION</scope>
    <source>
        <strain evidence="3">IAEA</strain>
    </source>
</reference>
<evidence type="ECO:0000313" key="4">
    <source>
        <dbReference type="Proteomes" id="UP000091820"/>
    </source>
</evidence>
<keyword evidence="4" id="KW-1185">Reference proteome</keyword>
<dbReference type="EnsemblMetazoa" id="GBRI013366-RA">
    <property type="protein sequence ID" value="GBRI013366-PA"/>
    <property type="gene ID" value="GBRI013366"/>
</dbReference>
<sequence>MPEVLLTVPSLQLQSEGSSELETPSTSAEATARSSNDCNSERSTCSKEKKQRNPLGLHRKKISKQLHVFNTLFRVEKKRNDELNAQLKKSLEELKITKSSCEGLTTSLISLEAEKAFLKQRLQVEDEEYESLNTLHSQTKDDLFKAMTGQREAQSNLALEQRKVQTLENQKNELINEIFELNSKAAEKHALLEAQIEERVCESATLKEYVKKLEEQIKVLKESEEILLSTQLNTEEKMEQEIENLNLEIESMQNLMKKTFTSRLKDYWRRSLQYQRTTLQMLHLVAFILLPATPPPRLSTFPLPSFNLNKALNIIRHA</sequence>
<accession>A0A1A9WBJ1</accession>
<protein>
    <submittedName>
        <fullName evidence="3">Uncharacterized protein</fullName>
    </submittedName>
</protein>
<dbReference type="AlphaFoldDB" id="A0A1A9WBJ1"/>
<reference evidence="4" key="1">
    <citation type="submission" date="2014-03" db="EMBL/GenBank/DDBJ databases">
        <authorList>
            <person name="Aksoy S."/>
            <person name="Warren W."/>
            <person name="Wilson R.K."/>
        </authorList>
    </citation>
    <scope>NUCLEOTIDE SEQUENCE [LARGE SCALE GENOMIC DNA]</scope>
    <source>
        <strain evidence="4">IAEA</strain>
    </source>
</reference>
<feature type="region of interest" description="Disordered" evidence="2">
    <location>
        <begin position="9"/>
        <end position="56"/>
    </location>
</feature>
<proteinExistence type="predicted"/>
<dbReference type="Proteomes" id="UP000091820">
    <property type="component" value="Unassembled WGS sequence"/>
</dbReference>
<feature type="coiled-coil region" evidence="1">
    <location>
        <begin position="73"/>
        <end position="255"/>
    </location>
</feature>
<feature type="compositionally biased region" description="Low complexity" evidence="2">
    <location>
        <begin position="10"/>
        <end position="22"/>
    </location>
</feature>
<evidence type="ECO:0000256" key="1">
    <source>
        <dbReference type="SAM" id="Coils"/>
    </source>
</evidence>
<dbReference type="VEuPathDB" id="VectorBase:GBRI013366"/>
<feature type="compositionally biased region" description="Polar residues" evidence="2">
    <location>
        <begin position="23"/>
        <end position="43"/>
    </location>
</feature>
<evidence type="ECO:0000313" key="3">
    <source>
        <dbReference type="EnsemblMetazoa" id="GBRI013366-PA"/>
    </source>
</evidence>
<evidence type="ECO:0000256" key="2">
    <source>
        <dbReference type="SAM" id="MobiDB-lite"/>
    </source>
</evidence>